<dbReference type="InterPro" id="IPR002577">
    <property type="entry name" value="HTH_HxlR"/>
</dbReference>
<dbReference type="InterPro" id="IPR036388">
    <property type="entry name" value="WH-like_DNA-bd_sf"/>
</dbReference>
<reference evidence="5 6" key="1">
    <citation type="submission" date="2019-12" db="EMBL/GenBank/DDBJ databases">
        <title>Whole-genome sequencing of Allorhizobium vitis.</title>
        <authorList>
            <person name="Gan H.M."/>
            <person name="Szegedi E."/>
            <person name="Burr T."/>
            <person name="Savka M.A."/>
        </authorList>
    </citation>
    <scope>NUCLEOTIDE SEQUENCE [LARGE SCALE GENOMIC DNA]</scope>
    <source>
        <strain evidence="5 6">CG989</strain>
    </source>
</reference>
<dbReference type="EMBL" id="WPHM01000026">
    <property type="protein sequence ID" value="MUZ60980.1"/>
    <property type="molecule type" value="Genomic_DNA"/>
</dbReference>
<dbReference type="PANTHER" id="PTHR33204">
    <property type="entry name" value="TRANSCRIPTIONAL REGULATOR, MARR FAMILY"/>
    <property type="match status" value="1"/>
</dbReference>
<evidence type="ECO:0000256" key="2">
    <source>
        <dbReference type="ARBA" id="ARBA00023125"/>
    </source>
</evidence>
<gene>
    <name evidence="5" type="ORF">GOZ95_26540</name>
</gene>
<comment type="caution">
    <text evidence="5">The sequence shown here is derived from an EMBL/GenBank/DDBJ whole genome shotgun (WGS) entry which is preliminary data.</text>
</comment>
<protein>
    <submittedName>
        <fullName evidence="5">Transcriptional regulator</fullName>
    </submittedName>
</protein>
<dbReference type="Pfam" id="PF01638">
    <property type="entry name" value="HxlR"/>
    <property type="match status" value="1"/>
</dbReference>
<dbReference type="AlphaFoldDB" id="A0AAE4WIX4"/>
<dbReference type="PROSITE" id="PS51118">
    <property type="entry name" value="HTH_HXLR"/>
    <property type="match status" value="1"/>
</dbReference>
<evidence type="ECO:0000313" key="5">
    <source>
        <dbReference type="EMBL" id="MUZ60980.1"/>
    </source>
</evidence>
<proteinExistence type="predicted"/>
<dbReference type="Gene3D" id="1.10.10.10">
    <property type="entry name" value="Winged helix-like DNA-binding domain superfamily/Winged helix DNA-binding domain"/>
    <property type="match status" value="1"/>
</dbReference>
<keyword evidence="1" id="KW-0805">Transcription regulation</keyword>
<keyword evidence="2" id="KW-0238">DNA-binding</keyword>
<name>A0AAE4WIX4_AGRVI</name>
<feature type="domain" description="HTH hxlR-type" evidence="4">
    <location>
        <begin position="1"/>
        <end position="98"/>
    </location>
</feature>
<dbReference type="GO" id="GO:0003677">
    <property type="term" value="F:DNA binding"/>
    <property type="evidence" value="ECO:0007669"/>
    <property type="project" value="UniProtKB-KW"/>
</dbReference>
<dbReference type="PANTHER" id="PTHR33204:SF39">
    <property type="entry name" value="TRANSCRIPTIONAL REGULATORY PROTEIN"/>
    <property type="match status" value="1"/>
</dbReference>
<dbReference type="SUPFAM" id="SSF46785">
    <property type="entry name" value="Winged helix' DNA-binding domain"/>
    <property type="match status" value="1"/>
</dbReference>
<evidence type="ECO:0000313" key="6">
    <source>
        <dbReference type="Proteomes" id="UP000436692"/>
    </source>
</evidence>
<organism evidence="5 6">
    <name type="scientific">Agrobacterium vitis</name>
    <name type="common">Rhizobium vitis</name>
    <dbReference type="NCBI Taxonomy" id="373"/>
    <lineage>
        <taxon>Bacteria</taxon>
        <taxon>Pseudomonadati</taxon>
        <taxon>Pseudomonadota</taxon>
        <taxon>Alphaproteobacteria</taxon>
        <taxon>Hyphomicrobiales</taxon>
        <taxon>Rhizobiaceae</taxon>
        <taxon>Rhizobium/Agrobacterium group</taxon>
        <taxon>Agrobacterium</taxon>
    </lineage>
</organism>
<keyword evidence="3" id="KW-0804">Transcription</keyword>
<sequence>MISSLLDRVGDKWTVMVVGVLADGPVRFNAIMREVGGVSHRMLTLTLRGLERDGIVERRAFPTIPPKVEYELTPLGQSLVEPLEHVMNWVRLNQEIIEKARGAFDARPSTT</sequence>
<dbReference type="InterPro" id="IPR036390">
    <property type="entry name" value="WH_DNA-bd_sf"/>
</dbReference>
<dbReference type="Proteomes" id="UP000436692">
    <property type="component" value="Unassembled WGS sequence"/>
</dbReference>
<accession>A0AAE4WIX4</accession>
<evidence type="ECO:0000256" key="3">
    <source>
        <dbReference type="ARBA" id="ARBA00023163"/>
    </source>
</evidence>
<evidence type="ECO:0000259" key="4">
    <source>
        <dbReference type="PROSITE" id="PS51118"/>
    </source>
</evidence>
<evidence type="ECO:0000256" key="1">
    <source>
        <dbReference type="ARBA" id="ARBA00023015"/>
    </source>
</evidence>